<proteinExistence type="inferred from homology"/>
<evidence type="ECO:0000313" key="9">
    <source>
        <dbReference type="EMBL" id="KAB2580327.1"/>
    </source>
</evidence>
<comment type="similarity">
    <text evidence="4">Belongs to the putative lipase ROG1 family.</text>
</comment>
<dbReference type="Proteomes" id="UP000325902">
    <property type="component" value="Unassembled WGS sequence"/>
</dbReference>
<evidence type="ECO:0000256" key="1">
    <source>
        <dbReference type="ARBA" id="ARBA00004173"/>
    </source>
</evidence>
<dbReference type="AlphaFoldDB" id="A0A5N5DRD3"/>
<dbReference type="GO" id="GO:0016020">
    <property type="term" value="C:membrane"/>
    <property type="evidence" value="ECO:0007669"/>
    <property type="project" value="UniProtKB-SubCell"/>
</dbReference>
<evidence type="ECO:0000313" key="10">
    <source>
        <dbReference type="Proteomes" id="UP000325902"/>
    </source>
</evidence>
<gene>
    <name evidence="9" type="ORF">DBV05_g1295</name>
</gene>
<dbReference type="InterPro" id="IPR029058">
    <property type="entry name" value="AB_hydrolase_fold"/>
</dbReference>
<dbReference type="PANTHER" id="PTHR48182:SF2">
    <property type="entry name" value="PROTEIN SERAC1"/>
    <property type="match status" value="1"/>
</dbReference>
<dbReference type="OrthoDB" id="1658288at2759"/>
<sequence>MAPDIHVNFRLRGVPHDCQSRSEVRELVGRVLPVESGTLIIHSLAVNPTERTSRIATLTFNNIPHPLSDKTKDQWVFDLPRSDSSDDDDAYARRRQLVFDTHFSGFTPLQHTEEDDCRVDLIALSGLGGHAFGSFKERNGSFMWLRDALTIDIPMARMMIYGYDTSLVRSISFQNLANLGRALQADLKIIRNSNRGRPIIFVGHSLGGLVLKEAIIKMKEGNTDEDCEILQSTSAFLFFGVPHEGMAIESLVPLVGDQPNRALLESLGKNSEVLHRLQDDFKRAFGAVGPKIVSYFETEKSPTAQKVVIHMHMTGLQESR</sequence>
<evidence type="ECO:0000256" key="6">
    <source>
        <dbReference type="ARBA" id="ARBA00023128"/>
    </source>
</evidence>
<dbReference type="GO" id="GO:0005739">
    <property type="term" value="C:mitochondrion"/>
    <property type="evidence" value="ECO:0007669"/>
    <property type="project" value="UniProtKB-SubCell"/>
</dbReference>
<protein>
    <recommendedName>
        <fullName evidence="8">DUF676 domain-containing protein</fullName>
    </recommendedName>
</protein>
<dbReference type="InterPro" id="IPR007751">
    <property type="entry name" value="DUF676_lipase-like"/>
</dbReference>
<evidence type="ECO:0000256" key="7">
    <source>
        <dbReference type="ARBA" id="ARBA00023136"/>
    </source>
</evidence>
<keyword evidence="6" id="KW-0496">Mitochondrion</keyword>
<feature type="domain" description="DUF676" evidence="8">
    <location>
        <begin position="187"/>
        <end position="249"/>
    </location>
</feature>
<comment type="caution">
    <text evidence="9">The sequence shown here is derived from an EMBL/GenBank/DDBJ whole genome shotgun (WGS) entry which is preliminary data.</text>
</comment>
<name>A0A5N5DRD3_9PEZI</name>
<comment type="subcellular location">
    <subcellularLocation>
        <location evidence="2">Endoplasmic reticulum</location>
    </subcellularLocation>
    <subcellularLocation>
        <location evidence="3">Membrane</location>
    </subcellularLocation>
    <subcellularLocation>
        <location evidence="1">Mitochondrion</location>
    </subcellularLocation>
</comment>
<organism evidence="9 10">
    <name type="scientific">Lasiodiplodia theobromae</name>
    <dbReference type="NCBI Taxonomy" id="45133"/>
    <lineage>
        <taxon>Eukaryota</taxon>
        <taxon>Fungi</taxon>
        <taxon>Dikarya</taxon>
        <taxon>Ascomycota</taxon>
        <taxon>Pezizomycotina</taxon>
        <taxon>Dothideomycetes</taxon>
        <taxon>Dothideomycetes incertae sedis</taxon>
        <taxon>Botryosphaeriales</taxon>
        <taxon>Botryosphaeriaceae</taxon>
        <taxon>Lasiodiplodia</taxon>
    </lineage>
</organism>
<dbReference type="Gene3D" id="3.40.50.1820">
    <property type="entry name" value="alpha/beta hydrolase"/>
    <property type="match status" value="1"/>
</dbReference>
<keyword evidence="10" id="KW-1185">Reference proteome</keyword>
<evidence type="ECO:0000256" key="5">
    <source>
        <dbReference type="ARBA" id="ARBA00022824"/>
    </source>
</evidence>
<dbReference type="GO" id="GO:0005783">
    <property type="term" value="C:endoplasmic reticulum"/>
    <property type="evidence" value="ECO:0007669"/>
    <property type="project" value="UniProtKB-SubCell"/>
</dbReference>
<dbReference type="EMBL" id="VCHE01000004">
    <property type="protein sequence ID" value="KAB2580327.1"/>
    <property type="molecule type" value="Genomic_DNA"/>
</dbReference>
<keyword evidence="5" id="KW-0256">Endoplasmic reticulum</keyword>
<dbReference type="InterPro" id="IPR052374">
    <property type="entry name" value="SERAC1"/>
</dbReference>
<reference evidence="9 10" key="1">
    <citation type="journal article" date="2019" name="Sci. Rep.">
        <title>A multi-omics analysis of the grapevine pathogen Lasiodiplodia theobromae reveals that temperature affects the expression of virulence- and pathogenicity-related genes.</title>
        <authorList>
            <person name="Felix C."/>
            <person name="Meneses R."/>
            <person name="Goncalves M.F.M."/>
            <person name="Tilleman L."/>
            <person name="Duarte A.S."/>
            <person name="Jorrin-Novo J.V."/>
            <person name="Van de Peer Y."/>
            <person name="Deforce D."/>
            <person name="Van Nieuwerburgh F."/>
            <person name="Esteves A.C."/>
            <person name="Alves A."/>
        </authorList>
    </citation>
    <scope>NUCLEOTIDE SEQUENCE [LARGE SCALE GENOMIC DNA]</scope>
    <source>
        <strain evidence="9 10">LA-SOL3</strain>
    </source>
</reference>
<dbReference type="SUPFAM" id="SSF53474">
    <property type="entry name" value="alpha/beta-Hydrolases"/>
    <property type="match status" value="1"/>
</dbReference>
<evidence type="ECO:0000256" key="4">
    <source>
        <dbReference type="ARBA" id="ARBA00007920"/>
    </source>
</evidence>
<evidence type="ECO:0000256" key="2">
    <source>
        <dbReference type="ARBA" id="ARBA00004240"/>
    </source>
</evidence>
<accession>A0A5N5DRD3</accession>
<dbReference type="Pfam" id="PF05057">
    <property type="entry name" value="DUF676"/>
    <property type="match status" value="1"/>
</dbReference>
<evidence type="ECO:0000256" key="3">
    <source>
        <dbReference type="ARBA" id="ARBA00004370"/>
    </source>
</evidence>
<dbReference type="PANTHER" id="PTHR48182">
    <property type="entry name" value="PROTEIN SERAC1"/>
    <property type="match status" value="1"/>
</dbReference>
<keyword evidence="7" id="KW-0472">Membrane</keyword>
<evidence type="ECO:0000259" key="8">
    <source>
        <dbReference type="Pfam" id="PF05057"/>
    </source>
</evidence>